<gene>
    <name evidence="11" type="ORF">S01H1_66098</name>
</gene>
<dbReference type="SUPFAM" id="SSF55785">
    <property type="entry name" value="PYP-like sensor domain (PAS domain)"/>
    <property type="match status" value="1"/>
</dbReference>
<dbReference type="GO" id="GO:0005524">
    <property type="term" value="F:ATP binding"/>
    <property type="evidence" value="ECO:0007669"/>
    <property type="project" value="UniProtKB-KW"/>
</dbReference>
<evidence type="ECO:0000256" key="7">
    <source>
        <dbReference type="ARBA" id="ARBA00022840"/>
    </source>
</evidence>
<reference evidence="11" key="1">
    <citation type="journal article" date="2014" name="Front. Microbiol.">
        <title>High frequency of phylogenetically diverse reductive dehalogenase-homologous genes in deep subseafloor sedimentary metagenomes.</title>
        <authorList>
            <person name="Kawai M."/>
            <person name="Futagami T."/>
            <person name="Toyoda A."/>
            <person name="Takaki Y."/>
            <person name="Nishi S."/>
            <person name="Hori S."/>
            <person name="Arai W."/>
            <person name="Tsubouchi T."/>
            <person name="Morono Y."/>
            <person name="Uchiyama I."/>
            <person name="Ito T."/>
            <person name="Fujiyama A."/>
            <person name="Inagaki F."/>
            <person name="Takami H."/>
        </authorList>
    </citation>
    <scope>NUCLEOTIDE SEQUENCE</scope>
    <source>
        <strain evidence="11">Expedition CK06-06</strain>
    </source>
</reference>
<dbReference type="PANTHER" id="PTHR41523:SF8">
    <property type="entry name" value="ETHYLENE RESPONSE SENSOR PROTEIN"/>
    <property type="match status" value="1"/>
</dbReference>
<feature type="domain" description="PAC" evidence="10">
    <location>
        <begin position="37"/>
        <end position="89"/>
    </location>
</feature>
<keyword evidence="5" id="KW-0547">Nucleotide-binding</keyword>
<name>X0XDV1_9ZZZZ</name>
<dbReference type="PANTHER" id="PTHR41523">
    <property type="entry name" value="TWO-COMPONENT SYSTEM SENSOR PROTEIN"/>
    <property type="match status" value="1"/>
</dbReference>
<evidence type="ECO:0000259" key="10">
    <source>
        <dbReference type="PROSITE" id="PS50113"/>
    </source>
</evidence>
<dbReference type="EC" id="2.7.13.3" evidence="2"/>
<dbReference type="EMBL" id="BARS01043689">
    <property type="protein sequence ID" value="GAG41364.1"/>
    <property type="molecule type" value="Genomic_DNA"/>
</dbReference>
<dbReference type="Gene3D" id="1.10.287.130">
    <property type="match status" value="1"/>
</dbReference>
<dbReference type="CDD" id="cd00130">
    <property type="entry name" value="PAS"/>
    <property type="match status" value="1"/>
</dbReference>
<proteinExistence type="predicted"/>
<evidence type="ECO:0000256" key="8">
    <source>
        <dbReference type="ARBA" id="ARBA00023026"/>
    </source>
</evidence>
<dbReference type="Gene3D" id="3.30.450.20">
    <property type="entry name" value="PAS domain"/>
    <property type="match status" value="1"/>
</dbReference>
<dbReference type="GO" id="GO:0004673">
    <property type="term" value="F:protein histidine kinase activity"/>
    <property type="evidence" value="ECO:0007669"/>
    <property type="project" value="UniProtKB-EC"/>
</dbReference>
<evidence type="ECO:0000256" key="9">
    <source>
        <dbReference type="SAM" id="Coils"/>
    </source>
</evidence>
<evidence type="ECO:0000256" key="4">
    <source>
        <dbReference type="ARBA" id="ARBA00022679"/>
    </source>
</evidence>
<evidence type="ECO:0000256" key="1">
    <source>
        <dbReference type="ARBA" id="ARBA00000085"/>
    </source>
</evidence>
<feature type="non-terminal residue" evidence="11">
    <location>
        <position position="250"/>
    </location>
</feature>
<dbReference type="AlphaFoldDB" id="X0XDV1"/>
<feature type="non-terminal residue" evidence="11">
    <location>
        <position position="1"/>
    </location>
</feature>
<organism evidence="11">
    <name type="scientific">marine sediment metagenome</name>
    <dbReference type="NCBI Taxonomy" id="412755"/>
    <lineage>
        <taxon>unclassified sequences</taxon>
        <taxon>metagenomes</taxon>
        <taxon>ecological metagenomes</taxon>
    </lineage>
</organism>
<comment type="catalytic activity">
    <reaction evidence="1">
        <text>ATP + protein L-histidine = ADP + protein N-phospho-L-histidine.</text>
        <dbReference type="EC" id="2.7.13.3"/>
    </reaction>
</comment>
<feature type="coiled-coil region" evidence="9">
    <location>
        <begin position="206"/>
        <end position="233"/>
    </location>
</feature>
<keyword evidence="6" id="KW-0418">Kinase</keyword>
<keyword evidence="4" id="KW-0808">Transferase</keyword>
<dbReference type="PROSITE" id="PS50113">
    <property type="entry name" value="PAC"/>
    <property type="match status" value="1"/>
</dbReference>
<sequence length="250" mass="27972">YTSKEILGRSISILASPSRLDEALQILKKIKHGDRIDNCETVRLRKDGKQIDVSLTISPIMDVAGKIIGASTIARNITEQKKADKTLKESEHSLRERVKELTCLYSLAKLVERPGISLEEILEGIVKLLPPAWLFPEIASARIILNGHAYSTRNFREGGQSQKANIVASGEQRGVVEVVYLEKKPELDEGPFLREERSLIEAIAREVALIVERKQTEEDKERLQDQLRHADRLATIGQLSAGVAHELNEP</sequence>
<dbReference type="InterPro" id="IPR035965">
    <property type="entry name" value="PAS-like_dom_sf"/>
</dbReference>
<evidence type="ECO:0000256" key="2">
    <source>
        <dbReference type="ARBA" id="ARBA00012438"/>
    </source>
</evidence>
<keyword evidence="3" id="KW-0597">Phosphoprotein</keyword>
<comment type="caution">
    <text evidence="11">The sequence shown here is derived from an EMBL/GenBank/DDBJ whole genome shotgun (WGS) entry which is preliminary data.</text>
</comment>
<evidence type="ECO:0000256" key="6">
    <source>
        <dbReference type="ARBA" id="ARBA00022777"/>
    </source>
</evidence>
<keyword evidence="7" id="KW-0067">ATP-binding</keyword>
<accession>X0XDV1</accession>
<dbReference type="InterPro" id="IPR000014">
    <property type="entry name" value="PAS"/>
</dbReference>
<evidence type="ECO:0000313" key="11">
    <source>
        <dbReference type="EMBL" id="GAG41364.1"/>
    </source>
</evidence>
<keyword evidence="8" id="KW-0843">Virulence</keyword>
<protein>
    <recommendedName>
        <fullName evidence="2">histidine kinase</fullName>
        <ecNumber evidence="2">2.7.13.3</ecNumber>
    </recommendedName>
</protein>
<evidence type="ECO:0000256" key="3">
    <source>
        <dbReference type="ARBA" id="ARBA00022553"/>
    </source>
</evidence>
<dbReference type="Pfam" id="PF13426">
    <property type="entry name" value="PAS_9"/>
    <property type="match status" value="1"/>
</dbReference>
<dbReference type="InterPro" id="IPR000700">
    <property type="entry name" value="PAS-assoc_C"/>
</dbReference>
<evidence type="ECO:0000256" key="5">
    <source>
        <dbReference type="ARBA" id="ARBA00022741"/>
    </source>
</evidence>
<keyword evidence="9" id="KW-0175">Coiled coil</keyword>
<dbReference type="NCBIfam" id="TIGR00229">
    <property type="entry name" value="sensory_box"/>
    <property type="match status" value="1"/>
</dbReference>